<dbReference type="Proteomes" id="UP000886043">
    <property type="component" value="Unassembled WGS sequence"/>
</dbReference>
<evidence type="ECO:0000259" key="2">
    <source>
        <dbReference type="PROSITE" id="PS51002"/>
    </source>
</evidence>
<dbReference type="GO" id="GO:0016491">
    <property type="term" value="F:oxidoreductase activity"/>
    <property type="evidence" value="ECO:0007669"/>
    <property type="project" value="InterPro"/>
</dbReference>
<dbReference type="EMBL" id="DRMH01000126">
    <property type="protein sequence ID" value="HFC98599.1"/>
    <property type="molecule type" value="Genomic_DNA"/>
</dbReference>
<dbReference type="InterPro" id="IPR005797">
    <property type="entry name" value="Cyt_b/b6_N"/>
</dbReference>
<dbReference type="AlphaFoldDB" id="A0A7C3GII0"/>
<feature type="domain" description="Cytochrome b/b6 N-terminal region profile" evidence="2">
    <location>
        <begin position="1"/>
        <end position="203"/>
    </location>
</feature>
<feature type="transmembrane region" description="Helical" evidence="1">
    <location>
        <begin position="181"/>
        <end position="203"/>
    </location>
</feature>
<feature type="transmembrane region" description="Helical" evidence="1">
    <location>
        <begin position="152"/>
        <end position="169"/>
    </location>
</feature>
<feature type="transmembrane region" description="Helical" evidence="1">
    <location>
        <begin position="223"/>
        <end position="244"/>
    </location>
</feature>
<gene>
    <name evidence="3" type="ORF">ENJ40_09145</name>
</gene>
<reference evidence="3" key="1">
    <citation type="journal article" date="2020" name="mSystems">
        <title>Genome- and Community-Level Interaction Insights into Carbon Utilization and Element Cycling Functions of Hydrothermarchaeota in Hydrothermal Sediment.</title>
        <authorList>
            <person name="Zhou Z."/>
            <person name="Liu Y."/>
            <person name="Xu W."/>
            <person name="Pan J."/>
            <person name="Luo Z.H."/>
            <person name="Li M."/>
        </authorList>
    </citation>
    <scope>NUCLEOTIDE SEQUENCE [LARGE SCALE GENOMIC DNA]</scope>
    <source>
        <strain evidence="3">HyVt-483</strain>
    </source>
</reference>
<protein>
    <recommendedName>
        <fullName evidence="2">Cytochrome b/b6 N-terminal region profile domain-containing protein</fullName>
    </recommendedName>
</protein>
<dbReference type="GO" id="GO:0016020">
    <property type="term" value="C:membrane"/>
    <property type="evidence" value="ECO:0007669"/>
    <property type="project" value="InterPro"/>
</dbReference>
<dbReference type="PROSITE" id="PS51002">
    <property type="entry name" value="CYTB_NTER"/>
    <property type="match status" value="1"/>
</dbReference>
<accession>A0A7C3GII0</accession>
<sequence length="274" mass="30948">MKYRVNPFLSWALSSAFLLAVISGILLAYPFHEKAPFVSTVGIDTVVPYGWFLRRLHYFSSWATLILLLWHAGEALWARAEERRRPLPWLALSLSLPLIFLAAFTGYVIRWDETGKLAGFIAESLSLKLPVIGPYLNALLFTVREGGIHRPYLFHFWASLVLLGLYGIWHFRARRWPAEPFLLVFAVCGALALFLPVGLHAPGPHLLVKGPWFFVGVQEALRHAPPFLAGILLPSLGPTFYFLVRVPSLRRLSLFGLILWSAGYGMLTLWGLLR</sequence>
<name>A0A7C3GII0_9BACT</name>
<keyword evidence="1" id="KW-1133">Transmembrane helix</keyword>
<feature type="transmembrane region" description="Helical" evidence="1">
    <location>
        <begin position="89"/>
        <end position="109"/>
    </location>
</feature>
<dbReference type="GO" id="GO:0009055">
    <property type="term" value="F:electron transfer activity"/>
    <property type="evidence" value="ECO:0007669"/>
    <property type="project" value="InterPro"/>
</dbReference>
<feature type="transmembrane region" description="Helical" evidence="1">
    <location>
        <begin position="251"/>
        <end position="273"/>
    </location>
</feature>
<dbReference type="Gene3D" id="1.20.810.10">
    <property type="entry name" value="Cytochrome Bc1 Complex, Chain C"/>
    <property type="match status" value="1"/>
</dbReference>
<evidence type="ECO:0000313" key="3">
    <source>
        <dbReference type="EMBL" id="HFC98599.1"/>
    </source>
</evidence>
<keyword evidence="1" id="KW-0472">Membrane</keyword>
<dbReference type="PANTHER" id="PTHR19271">
    <property type="entry name" value="CYTOCHROME B"/>
    <property type="match status" value="1"/>
</dbReference>
<keyword evidence="1" id="KW-0812">Transmembrane</keyword>
<feature type="transmembrane region" description="Helical" evidence="1">
    <location>
        <begin position="56"/>
        <end position="77"/>
    </location>
</feature>
<proteinExistence type="predicted"/>
<organism evidence="3">
    <name type="scientific">Thermosulfurimonas dismutans</name>
    <dbReference type="NCBI Taxonomy" id="999894"/>
    <lineage>
        <taxon>Bacteria</taxon>
        <taxon>Pseudomonadati</taxon>
        <taxon>Thermodesulfobacteriota</taxon>
        <taxon>Thermodesulfobacteria</taxon>
        <taxon>Thermodesulfobacteriales</taxon>
        <taxon>Thermodesulfobacteriaceae</taxon>
        <taxon>Thermosulfurimonas</taxon>
    </lineage>
</organism>
<dbReference type="InterPro" id="IPR027387">
    <property type="entry name" value="Cytb/b6-like_sf"/>
</dbReference>
<evidence type="ECO:0000256" key="1">
    <source>
        <dbReference type="SAM" id="Phobius"/>
    </source>
</evidence>
<dbReference type="SUPFAM" id="SSF81342">
    <property type="entry name" value="Transmembrane di-heme cytochromes"/>
    <property type="match status" value="1"/>
</dbReference>
<dbReference type="InterPro" id="IPR016174">
    <property type="entry name" value="Di-haem_cyt_TM"/>
</dbReference>
<dbReference type="Pfam" id="PF00033">
    <property type="entry name" value="Cytochrome_B"/>
    <property type="match status" value="1"/>
</dbReference>
<dbReference type="PANTHER" id="PTHR19271:SF16">
    <property type="entry name" value="CYTOCHROME B"/>
    <property type="match status" value="1"/>
</dbReference>
<comment type="caution">
    <text evidence="3">The sequence shown here is derived from an EMBL/GenBank/DDBJ whole genome shotgun (WGS) entry which is preliminary data.</text>
</comment>
<dbReference type="GO" id="GO:0022904">
    <property type="term" value="P:respiratory electron transport chain"/>
    <property type="evidence" value="ECO:0007669"/>
    <property type="project" value="InterPro"/>
</dbReference>